<dbReference type="Proteomes" id="UP001214553">
    <property type="component" value="Chromosome"/>
</dbReference>
<accession>A0ABY8BXF4</accession>
<dbReference type="RefSeq" id="WP_275278201.1">
    <property type="nucleotide sequence ID" value="NZ_CP119108.1"/>
</dbReference>
<evidence type="ECO:0000313" key="3">
    <source>
        <dbReference type="Proteomes" id="UP001214553"/>
    </source>
</evidence>
<dbReference type="Pfam" id="PF00583">
    <property type="entry name" value="Acetyltransf_1"/>
    <property type="match status" value="1"/>
</dbReference>
<sequence>MEVLRFRPLSARDLDEAPAWFGEIELRADEWRDVDTRSAIAVDDSGAAAAAGIIWTSRAHGDRYWIDMIVDPRRRRRGIGRAMLGHLAQLRARGIPFITRGYVDSERLNFAYACGARTIQIVPPTRVRATRAEVLRPHRAVVAAARVPFAQVLGAHADMYEWIHRGWSPVSAGFAAVVNEGLLDDLDLDASALALDDLGHVRAIAAVYLDSEPPAVCAETTRPDEAEGERLVEGCLHHALAVLADRGVTSVDLDGHVTDPHLMPNWARLAPAGEWFLLVEIPV</sequence>
<keyword evidence="3" id="KW-1185">Reference proteome</keyword>
<organism evidence="2 3">
    <name type="scientific">Microbacterium horticulturae</name>
    <dbReference type="NCBI Taxonomy" id="3028316"/>
    <lineage>
        <taxon>Bacteria</taxon>
        <taxon>Bacillati</taxon>
        <taxon>Actinomycetota</taxon>
        <taxon>Actinomycetes</taxon>
        <taxon>Micrococcales</taxon>
        <taxon>Microbacteriaceae</taxon>
        <taxon>Microbacterium</taxon>
    </lineage>
</organism>
<dbReference type="InterPro" id="IPR000182">
    <property type="entry name" value="GNAT_dom"/>
</dbReference>
<dbReference type="Gene3D" id="3.40.630.30">
    <property type="match status" value="1"/>
</dbReference>
<dbReference type="EC" id="2.3.1.-" evidence="2"/>
<reference evidence="2 3" key="1">
    <citation type="submission" date="2023-03" db="EMBL/GenBank/DDBJ databases">
        <title>Genome sequence of Microbacterium sp. KACC 23027.</title>
        <authorList>
            <person name="Kim S."/>
            <person name="Heo J."/>
            <person name="Kwon S.-W."/>
        </authorList>
    </citation>
    <scope>NUCLEOTIDE SEQUENCE [LARGE SCALE GENOMIC DNA]</scope>
    <source>
        <strain evidence="2 3">KACC 23027</strain>
    </source>
</reference>
<dbReference type="InterPro" id="IPR016181">
    <property type="entry name" value="Acyl_CoA_acyltransferase"/>
</dbReference>
<dbReference type="EMBL" id="CP119108">
    <property type="protein sequence ID" value="WEG08874.1"/>
    <property type="molecule type" value="Genomic_DNA"/>
</dbReference>
<name>A0ABY8BXF4_9MICO</name>
<feature type="domain" description="N-acetyltransferase" evidence="1">
    <location>
        <begin position="4"/>
        <end position="137"/>
    </location>
</feature>
<gene>
    <name evidence="2" type="ORF">PU630_16785</name>
</gene>
<dbReference type="SUPFAM" id="SSF55729">
    <property type="entry name" value="Acyl-CoA N-acyltransferases (Nat)"/>
    <property type="match status" value="1"/>
</dbReference>
<evidence type="ECO:0000259" key="1">
    <source>
        <dbReference type="PROSITE" id="PS51186"/>
    </source>
</evidence>
<keyword evidence="2" id="KW-0012">Acyltransferase</keyword>
<protein>
    <submittedName>
        <fullName evidence="2">GNAT family N-acetyltransferase</fullName>
        <ecNumber evidence="2">2.3.1.-</ecNumber>
    </submittedName>
</protein>
<keyword evidence="2" id="KW-0808">Transferase</keyword>
<dbReference type="PROSITE" id="PS51186">
    <property type="entry name" value="GNAT"/>
    <property type="match status" value="1"/>
</dbReference>
<dbReference type="GO" id="GO:0016746">
    <property type="term" value="F:acyltransferase activity"/>
    <property type="evidence" value="ECO:0007669"/>
    <property type="project" value="UniProtKB-KW"/>
</dbReference>
<evidence type="ECO:0000313" key="2">
    <source>
        <dbReference type="EMBL" id="WEG08874.1"/>
    </source>
</evidence>
<proteinExistence type="predicted"/>